<dbReference type="HAMAP" id="MF_00422">
    <property type="entry name" value="SecE"/>
    <property type="match status" value="1"/>
</dbReference>
<dbReference type="NCBIfam" id="TIGR00964">
    <property type="entry name" value="secE_bact"/>
    <property type="match status" value="1"/>
</dbReference>
<dbReference type="EMBL" id="FPAS01000006">
    <property type="protein sequence ID" value="SFT88036.1"/>
    <property type="molecule type" value="Genomic_DNA"/>
</dbReference>
<protein>
    <recommendedName>
        <fullName evidence="8">Protein translocase subunit SecE</fullName>
    </recommendedName>
</protein>
<dbReference type="GO" id="GO:0009306">
    <property type="term" value="P:protein secretion"/>
    <property type="evidence" value="ECO:0007669"/>
    <property type="project" value="UniProtKB-UniRule"/>
</dbReference>
<dbReference type="Gene3D" id="1.20.5.1030">
    <property type="entry name" value="Preprotein translocase secy subunit"/>
    <property type="match status" value="1"/>
</dbReference>
<evidence type="ECO:0000313" key="9">
    <source>
        <dbReference type="EMBL" id="SFT88036.1"/>
    </source>
</evidence>
<comment type="similarity">
    <text evidence="8">Belongs to the SecE/SEC61-gamma family.</text>
</comment>
<dbReference type="GO" id="GO:0065002">
    <property type="term" value="P:intracellular protein transmembrane transport"/>
    <property type="evidence" value="ECO:0007669"/>
    <property type="project" value="UniProtKB-UniRule"/>
</dbReference>
<evidence type="ECO:0000256" key="6">
    <source>
        <dbReference type="ARBA" id="ARBA00023010"/>
    </source>
</evidence>
<organism evidence="9 10">
    <name type="scientific">Lishizhenia tianjinensis</name>
    <dbReference type="NCBI Taxonomy" id="477690"/>
    <lineage>
        <taxon>Bacteria</taxon>
        <taxon>Pseudomonadati</taxon>
        <taxon>Bacteroidota</taxon>
        <taxon>Flavobacteriia</taxon>
        <taxon>Flavobacteriales</taxon>
        <taxon>Crocinitomicaceae</taxon>
        <taxon>Lishizhenia</taxon>
    </lineage>
</organism>
<comment type="subunit">
    <text evidence="8">Component of the Sec protein translocase complex. Heterotrimer consisting of SecY, SecE and SecG subunits. The heterotrimers can form oligomers, although 1 heterotrimer is thought to be able to translocate proteins. Interacts with the ribosome. Interacts with SecDF, and other proteins may be involved. Interacts with SecA.</text>
</comment>
<evidence type="ECO:0000313" key="10">
    <source>
        <dbReference type="Proteomes" id="UP000236454"/>
    </source>
</evidence>
<evidence type="ECO:0000256" key="2">
    <source>
        <dbReference type="ARBA" id="ARBA00022448"/>
    </source>
</evidence>
<evidence type="ECO:0000256" key="5">
    <source>
        <dbReference type="ARBA" id="ARBA00022989"/>
    </source>
</evidence>
<evidence type="ECO:0000256" key="3">
    <source>
        <dbReference type="ARBA" id="ARBA00022692"/>
    </source>
</evidence>
<dbReference type="Pfam" id="PF00584">
    <property type="entry name" value="SecE"/>
    <property type="match status" value="1"/>
</dbReference>
<keyword evidence="6 8" id="KW-0811">Translocation</keyword>
<dbReference type="InterPro" id="IPR005807">
    <property type="entry name" value="SecE_bac"/>
</dbReference>
<gene>
    <name evidence="8" type="primary">secE</name>
    <name evidence="9" type="ORF">SAMN05216474_2875</name>
</gene>
<dbReference type="GO" id="GO:0005886">
    <property type="term" value="C:plasma membrane"/>
    <property type="evidence" value="ECO:0007669"/>
    <property type="project" value="UniProtKB-SubCell"/>
</dbReference>
<evidence type="ECO:0000256" key="8">
    <source>
        <dbReference type="HAMAP-Rule" id="MF_00422"/>
    </source>
</evidence>
<keyword evidence="8" id="KW-1003">Cell membrane</keyword>
<comment type="subcellular location">
    <subcellularLocation>
        <location evidence="8">Cell membrane</location>
        <topology evidence="8">Single-pass membrane protein</topology>
    </subcellularLocation>
    <subcellularLocation>
        <location evidence="1">Membrane</location>
    </subcellularLocation>
</comment>
<keyword evidence="10" id="KW-1185">Reference proteome</keyword>
<reference evidence="9 10" key="1">
    <citation type="submission" date="2016-10" db="EMBL/GenBank/DDBJ databases">
        <authorList>
            <person name="de Groot N.N."/>
        </authorList>
    </citation>
    <scope>NUCLEOTIDE SEQUENCE [LARGE SCALE GENOMIC DNA]</scope>
    <source>
        <strain evidence="9 10">CGMCC 1.7005</strain>
    </source>
</reference>
<dbReference type="GO" id="GO:0006605">
    <property type="term" value="P:protein targeting"/>
    <property type="evidence" value="ECO:0007669"/>
    <property type="project" value="UniProtKB-UniRule"/>
</dbReference>
<proteinExistence type="inferred from homology"/>
<sequence>MANIKNYLQETVHELVHKVTWPTWNELQSNTIVVVVASVIFSLLIFLMDNIFGYSTGISWWKGILGIIYDII</sequence>
<evidence type="ECO:0000256" key="1">
    <source>
        <dbReference type="ARBA" id="ARBA00004370"/>
    </source>
</evidence>
<comment type="function">
    <text evidence="8">Essential subunit of the Sec protein translocation channel SecYEG. Clamps together the 2 halves of SecY. May contact the channel plug during translocation.</text>
</comment>
<dbReference type="GO" id="GO:0008320">
    <property type="term" value="F:protein transmembrane transporter activity"/>
    <property type="evidence" value="ECO:0007669"/>
    <property type="project" value="UniProtKB-UniRule"/>
</dbReference>
<dbReference type="AlphaFoldDB" id="A0A1I7BLJ6"/>
<keyword evidence="7 8" id="KW-0472">Membrane</keyword>
<accession>A0A1I7BLJ6</accession>
<dbReference type="STRING" id="477690.SAMN05216474_2875"/>
<keyword evidence="5 8" id="KW-1133">Transmembrane helix</keyword>
<dbReference type="GO" id="GO:0043952">
    <property type="term" value="P:protein transport by the Sec complex"/>
    <property type="evidence" value="ECO:0007669"/>
    <property type="project" value="UniProtKB-UniRule"/>
</dbReference>
<keyword evidence="3 8" id="KW-0812">Transmembrane</keyword>
<name>A0A1I7BLJ6_9FLAO</name>
<keyword evidence="2 8" id="KW-0813">Transport</keyword>
<dbReference type="Proteomes" id="UP000236454">
    <property type="component" value="Unassembled WGS sequence"/>
</dbReference>
<dbReference type="InterPro" id="IPR001901">
    <property type="entry name" value="Translocase_SecE/Sec61-g"/>
</dbReference>
<evidence type="ECO:0000256" key="4">
    <source>
        <dbReference type="ARBA" id="ARBA00022927"/>
    </source>
</evidence>
<feature type="transmembrane region" description="Helical" evidence="8">
    <location>
        <begin position="31"/>
        <end position="52"/>
    </location>
</feature>
<dbReference type="InterPro" id="IPR038379">
    <property type="entry name" value="SecE_sf"/>
</dbReference>
<dbReference type="RefSeq" id="WP_170853774.1">
    <property type="nucleotide sequence ID" value="NZ_FPAS01000006.1"/>
</dbReference>
<evidence type="ECO:0000256" key="7">
    <source>
        <dbReference type="ARBA" id="ARBA00023136"/>
    </source>
</evidence>
<keyword evidence="4 8" id="KW-0653">Protein transport</keyword>